<dbReference type="EMBL" id="JAIZAY010000001">
    <property type="protein sequence ID" value="KAJ8050472.1"/>
    <property type="molecule type" value="Genomic_DNA"/>
</dbReference>
<dbReference type="AlphaFoldDB" id="A0A9Q1HHS1"/>
<evidence type="ECO:0000313" key="2">
    <source>
        <dbReference type="EMBL" id="KAJ8050472.1"/>
    </source>
</evidence>
<dbReference type="InterPro" id="IPR050951">
    <property type="entry name" value="Retrovirus_Pol_polyprotein"/>
</dbReference>
<dbReference type="FunFam" id="1.10.340.70:FF:000004">
    <property type="entry name" value="Retrovirus-related Pol polyprotein from transposon 297-like Protein"/>
    <property type="match status" value="1"/>
</dbReference>
<feature type="domain" description="Integrase zinc-binding" evidence="1">
    <location>
        <begin position="80"/>
        <end position="129"/>
    </location>
</feature>
<dbReference type="Gene3D" id="1.10.340.70">
    <property type="match status" value="1"/>
</dbReference>
<dbReference type="Pfam" id="PF17921">
    <property type="entry name" value="Integrase_H2C2"/>
    <property type="match status" value="1"/>
</dbReference>
<dbReference type="Proteomes" id="UP001152320">
    <property type="component" value="Chromosome 1"/>
</dbReference>
<evidence type="ECO:0000259" key="1">
    <source>
        <dbReference type="Pfam" id="PF17921"/>
    </source>
</evidence>
<gene>
    <name evidence="2" type="ORF">HOLleu_03691</name>
</gene>
<reference evidence="2" key="1">
    <citation type="submission" date="2021-10" db="EMBL/GenBank/DDBJ databases">
        <title>Tropical sea cucumber genome reveals ecological adaptation and Cuvierian tubules defense mechanism.</title>
        <authorList>
            <person name="Chen T."/>
        </authorList>
    </citation>
    <scope>NUCLEOTIDE SEQUENCE</scope>
    <source>
        <strain evidence="2">Nanhai2018</strain>
        <tissue evidence="2">Muscle</tissue>
    </source>
</reference>
<dbReference type="PANTHER" id="PTHR37984:SF11">
    <property type="entry name" value="INTEGRASE CATALYTIC DOMAIN-CONTAINING PROTEIN"/>
    <property type="match status" value="1"/>
</dbReference>
<sequence length="158" mass="17977">MSISFLPVLQKLAEIPSAVDKDELLSTCKRAHAQNTWRKDISKAPASINYPLQRLHNVKNEITVTQFGIVLRDNCNIIASALRKRTVQLAHDVHQGIVRTKQLLRQKVWFPGMDSFVEDTIKTCIPCQATYVSHQQRPLNMSPLPESSWSELSRISRS</sequence>
<protein>
    <recommendedName>
        <fullName evidence="1">Integrase zinc-binding domain-containing protein</fullName>
    </recommendedName>
</protein>
<name>A0A9Q1HHS1_HOLLE</name>
<accession>A0A9Q1HHS1</accession>
<keyword evidence="3" id="KW-1185">Reference proteome</keyword>
<organism evidence="2 3">
    <name type="scientific">Holothuria leucospilota</name>
    <name type="common">Black long sea cucumber</name>
    <name type="synonym">Mertensiothuria leucospilota</name>
    <dbReference type="NCBI Taxonomy" id="206669"/>
    <lineage>
        <taxon>Eukaryota</taxon>
        <taxon>Metazoa</taxon>
        <taxon>Echinodermata</taxon>
        <taxon>Eleutherozoa</taxon>
        <taxon>Echinozoa</taxon>
        <taxon>Holothuroidea</taxon>
        <taxon>Aspidochirotacea</taxon>
        <taxon>Aspidochirotida</taxon>
        <taxon>Holothuriidae</taxon>
        <taxon>Holothuria</taxon>
    </lineage>
</organism>
<comment type="caution">
    <text evidence="2">The sequence shown here is derived from an EMBL/GenBank/DDBJ whole genome shotgun (WGS) entry which is preliminary data.</text>
</comment>
<proteinExistence type="predicted"/>
<dbReference type="OrthoDB" id="5964945at2759"/>
<dbReference type="PANTHER" id="PTHR37984">
    <property type="entry name" value="PROTEIN CBG26694"/>
    <property type="match status" value="1"/>
</dbReference>
<evidence type="ECO:0000313" key="3">
    <source>
        <dbReference type="Proteomes" id="UP001152320"/>
    </source>
</evidence>
<dbReference type="InterPro" id="IPR041588">
    <property type="entry name" value="Integrase_H2C2"/>
</dbReference>